<dbReference type="Pfam" id="PF04246">
    <property type="entry name" value="RseC_MucC"/>
    <property type="match status" value="1"/>
</dbReference>
<dbReference type="InterPro" id="IPR007359">
    <property type="entry name" value="SigmaE_reg_RseC_MucC"/>
</dbReference>
<name>A0A1T5CLM7_9FIRM</name>
<organism evidence="2 3">
    <name type="scientific">Acetoanaerobium noterae</name>
    <dbReference type="NCBI Taxonomy" id="745369"/>
    <lineage>
        <taxon>Bacteria</taxon>
        <taxon>Bacillati</taxon>
        <taxon>Bacillota</taxon>
        <taxon>Clostridia</taxon>
        <taxon>Peptostreptococcales</taxon>
        <taxon>Filifactoraceae</taxon>
        <taxon>Acetoanaerobium</taxon>
    </lineage>
</organism>
<keyword evidence="1" id="KW-0472">Membrane</keyword>
<dbReference type="EMBL" id="FUYN01000005">
    <property type="protein sequence ID" value="SKB60241.1"/>
    <property type="molecule type" value="Genomic_DNA"/>
</dbReference>
<feature type="transmembrane region" description="Helical" evidence="1">
    <location>
        <begin position="66"/>
        <end position="89"/>
    </location>
</feature>
<keyword evidence="1" id="KW-1133">Transmembrane helix</keyword>
<evidence type="ECO:0000256" key="1">
    <source>
        <dbReference type="SAM" id="Phobius"/>
    </source>
</evidence>
<dbReference type="PANTHER" id="PTHR35867">
    <property type="entry name" value="PROTEIN RSEC"/>
    <property type="match status" value="1"/>
</dbReference>
<evidence type="ECO:0000313" key="2">
    <source>
        <dbReference type="EMBL" id="SKB60241.1"/>
    </source>
</evidence>
<proteinExistence type="predicted"/>
<keyword evidence="3" id="KW-1185">Reference proteome</keyword>
<dbReference type="AlphaFoldDB" id="A0A1T5CLM7"/>
<protein>
    <submittedName>
        <fullName evidence="2">Positive regulator of sigma(E), RseC/MucC</fullName>
    </submittedName>
</protein>
<sequence>MREVGLVVNVEANNAYVQIDRKTACESCKACGLGTSDEKSIIVQAINNIKAQKGDIVELDLESPDVLLAAFIIYGIPLLALILGIFASYGVMKAINYNSEILMLLTGVVFMIISFIIIRLNEPKLKESKKFSSTVVEIKGKSLI</sequence>
<dbReference type="PIRSF" id="PIRSF004923">
    <property type="entry name" value="RseC"/>
    <property type="match status" value="1"/>
</dbReference>
<dbReference type="PANTHER" id="PTHR35867:SF1">
    <property type="entry name" value="PROTEIN RSEC"/>
    <property type="match status" value="1"/>
</dbReference>
<keyword evidence="1" id="KW-0812">Transmembrane</keyword>
<dbReference type="Proteomes" id="UP000243406">
    <property type="component" value="Unassembled WGS sequence"/>
</dbReference>
<dbReference type="OrthoDB" id="307768at2"/>
<gene>
    <name evidence="2" type="ORF">SAMN02745120_2263</name>
</gene>
<feature type="transmembrane region" description="Helical" evidence="1">
    <location>
        <begin position="101"/>
        <end position="120"/>
    </location>
</feature>
<evidence type="ECO:0000313" key="3">
    <source>
        <dbReference type="Proteomes" id="UP000243406"/>
    </source>
</evidence>
<accession>A0A1T5CLM7</accession>
<dbReference type="InterPro" id="IPR026268">
    <property type="entry name" value="RseC"/>
</dbReference>
<dbReference type="RefSeq" id="WP_079590066.1">
    <property type="nucleotide sequence ID" value="NZ_DAMBHZ010000002.1"/>
</dbReference>
<reference evidence="3" key="1">
    <citation type="submission" date="2017-02" db="EMBL/GenBank/DDBJ databases">
        <authorList>
            <person name="Varghese N."/>
            <person name="Submissions S."/>
        </authorList>
    </citation>
    <scope>NUCLEOTIDE SEQUENCE [LARGE SCALE GENOMIC DNA]</scope>
    <source>
        <strain evidence="3">ATCC 35199</strain>
    </source>
</reference>